<dbReference type="InterPro" id="IPR051126">
    <property type="entry name" value="Thiosulfate_sulfurtransferase"/>
</dbReference>
<evidence type="ECO:0000256" key="1">
    <source>
        <dbReference type="ARBA" id="ARBA00022737"/>
    </source>
</evidence>
<name>A0A1X7PHN2_9HYPH</name>
<evidence type="ECO:0000259" key="3">
    <source>
        <dbReference type="PROSITE" id="PS50206"/>
    </source>
</evidence>
<dbReference type="InterPro" id="IPR036873">
    <property type="entry name" value="Rhodanese-like_dom_sf"/>
</dbReference>
<dbReference type="Proteomes" id="UP000193083">
    <property type="component" value="Unassembled WGS sequence"/>
</dbReference>
<keyword evidence="2" id="KW-0732">Signal</keyword>
<dbReference type="RefSeq" id="WP_085465852.1">
    <property type="nucleotide sequence ID" value="NZ_FXBL01000004.1"/>
</dbReference>
<dbReference type="Pfam" id="PF00581">
    <property type="entry name" value="Rhodanese"/>
    <property type="match status" value="2"/>
</dbReference>
<dbReference type="Gene3D" id="3.40.250.10">
    <property type="entry name" value="Rhodanese-like domain"/>
    <property type="match status" value="2"/>
</dbReference>
<keyword evidence="4" id="KW-0670">Pyruvate</keyword>
<feature type="chain" id="PRO_5012462868" evidence="2">
    <location>
        <begin position="22"/>
        <end position="306"/>
    </location>
</feature>
<reference evidence="4 5" key="1">
    <citation type="submission" date="2017-04" db="EMBL/GenBank/DDBJ databases">
        <authorList>
            <person name="Afonso C.L."/>
            <person name="Miller P.J."/>
            <person name="Scott M.A."/>
            <person name="Spackman E."/>
            <person name="Goraichik I."/>
            <person name="Dimitrov K.M."/>
            <person name="Suarez D.L."/>
            <person name="Swayne D.E."/>
        </authorList>
    </citation>
    <scope>NUCLEOTIDE SEQUENCE [LARGE SCALE GENOMIC DNA]</scope>
    <source>
        <strain evidence="4 5">B5P</strain>
    </source>
</reference>
<dbReference type="PANTHER" id="PTHR43855">
    <property type="entry name" value="THIOSULFATE SULFURTRANSFERASE"/>
    <property type="match status" value="1"/>
</dbReference>
<dbReference type="SUPFAM" id="SSF52821">
    <property type="entry name" value="Rhodanese/Cell cycle control phosphatase"/>
    <property type="match status" value="2"/>
</dbReference>
<accession>A0A1X7PHN2</accession>
<dbReference type="SMART" id="SM00450">
    <property type="entry name" value="RHOD"/>
    <property type="match status" value="2"/>
</dbReference>
<dbReference type="PROSITE" id="PS50206">
    <property type="entry name" value="RHODANESE_3"/>
    <property type="match status" value="2"/>
</dbReference>
<evidence type="ECO:0000256" key="2">
    <source>
        <dbReference type="SAM" id="SignalP"/>
    </source>
</evidence>
<dbReference type="EMBL" id="FXBL01000004">
    <property type="protein sequence ID" value="SMH50317.1"/>
    <property type="molecule type" value="Genomic_DNA"/>
</dbReference>
<evidence type="ECO:0000313" key="5">
    <source>
        <dbReference type="Proteomes" id="UP000193083"/>
    </source>
</evidence>
<dbReference type="InterPro" id="IPR001763">
    <property type="entry name" value="Rhodanese-like_dom"/>
</dbReference>
<dbReference type="AlphaFoldDB" id="A0A1X7PHN2"/>
<keyword evidence="4" id="KW-0808">Transferase</keyword>
<feature type="domain" description="Rhodanese" evidence="3">
    <location>
        <begin position="186"/>
        <end position="301"/>
    </location>
</feature>
<sequence>MRLVSATVALALLGAAAPAIAQEAITPLVDAAWVKEHSGKDNVVIIDIRDKIAETDLGDKPYLANAVVAPYATAGWRTEVQGIPGMLPPIENLAKLIGDLGIDNDDHVVIVPWGTDSTEFGGATRVYWTFKYLGHDEVSILDGGWRHYDAAGGERVAEAAKPEAATFTVSLNDKIRATTADVEAALKAGTKLIDGRPTEQYEGKSKSPIVRAEGTLPGAVNIKHSDFYSAENAEYATPETIKALSEAVGLAKDQENIVFCNTGHWASVAWFGLSEILGNKNTRMYDGSMAEWASDPARPLEDKTGS</sequence>
<dbReference type="PANTHER" id="PTHR43855:SF1">
    <property type="entry name" value="THIOSULFATE SULFURTRANSFERASE"/>
    <property type="match status" value="1"/>
</dbReference>
<dbReference type="GO" id="GO:0016740">
    <property type="term" value="F:transferase activity"/>
    <property type="evidence" value="ECO:0007669"/>
    <property type="project" value="UniProtKB-KW"/>
</dbReference>
<protein>
    <submittedName>
        <fullName evidence="4">Thiosulfate/3-mercaptopyruvate sulfurtransferase</fullName>
    </submittedName>
</protein>
<keyword evidence="5" id="KW-1185">Reference proteome</keyword>
<organism evidence="4 5">
    <name type="scientific">Mesorhizobium australicum</name>
    <dbReference type="NCBI Taxonomy" id="536018"/>
    <lineage>
        <taxon>Bacteria</taxon>
        <taxon>Pseudomonadati</taxon>
        <taxon>Pseudomonadota</taxon>
        <taxon>Alphaproteobacteria</taxon>
        <taxon>Hyphomicrobiales</taxon>
        <taxon>Phyllobacteriaceae</taxon>
        <taxon>Mesorhizobium</taxon>
    </lineage>
</organism>
<gene>
    <name evidence="4" type="ORF">SAMN02982922_4126</name>
</gene>
<keyword evidence="1" id="KW-0677">Repeat</keyword>
<proteinExistence type="predicted"/>
<dbReference type="CDD" id="cd01448">
    <property type="entry name" value="TST_Repeat_1"/>
    <property type="match status" value="1"/>
</dbReference>
<feature type="domain" description="Rhodanese" evidence="3">
    <location>
        <begin position="39"/>
        <end position="157"/>
    </location>
</feature>
<dbReference type="CDD" id="cd01449">
    <property type="entry name" value="TST_Repeat_2"/>
    <property type="match status" value="1"/>
</dbReference>
<feature type="signal peptide" evidence="2">
    <location>
        <begin position="1"/>
        <end position="21"/>
    </location>
</feature>
<dbReference type="OrthoDB" id="9781034at2"/>
<evidence type="ECO:0000313" key="4">
    <source>
        <dbReference type="EMBL" id="SMH50317.1"/>
    </source>
</evidence>